<evidence type="ECO:0000313" key="2">
    <source>
        <dbReference type="EMBL" id="SLM30905.1"/>
    </source>
</evidence>
<dbReference type="InterPro" id="IPR046058">
    <property type="entry name" value="WbuC_cupin"/>
</dbReference>
<reference evidence="2 3" key="1">
    <citation type="submission" date="2017-03" db="EMBL/GenBank/DDBJ databases">
        <authorList>
            <person name="Afonso C.L."/>
            <person name="Miller P.J."/>
            <person name="Scott M.A."/>
            <person name="Spackman E."/>
            <person name="Goraichik I."/>
            <person name="Dimitrov K.M."/>
            <person name="Suarez D.L."/>
            <person name="Swayne D.E."/>
        </authorList>
    </citation>
    <scope>NUCLEOTIDE SEQUENCE [LARGE SCALE GENOMIC DNA]</scope>
    <source>
        <strain evidence="2">PRJEB14757</strain>
    </source>
</reference>
<evidence type="ECO:0000259" key="1">
    <source>
        <dbReference type="Pfam" id="PF19480"/>
    </source>
</evidence>
<protein>
    <recommendedName>
        <fullName evidence="1">Cupin fold metalloprotein WbuC cupin domain-containing protein</fullName>
    </recommendedName>
</protein>
<dbReference type="RefSeq" id="WP_080809534.1">
    <property type="nucleotide sequence ID" value="NZ_LT828568.1"/>
</dbReference>
<organism evidence="2 3">
    <name type="scientific">Desulfamplus magnetovallimortis</name>
    <dbReference type="NCBI Taxonomy" id="1246637"/>
    <lineage>
        <taxon>Bacteria</taxon>
        <taxon>Pseudomonadati</taxon>
        <taxon>Thermodesulfobacteriota</taxon>
        <taxon>Desulfobacteria</taxon>
        <taxon>Desulfobacterales</taxon>
        <taxon>Desulfobacteraceae</taxon>
        <taxon>Desulfamplus</taxon>
    </lineage>
</organism>
<sequence length="171" mass="19777">MTAIFFSKQNIIDLSLASIAKLKPLAQKAAFRRARYCLHRSHSDSVQEMIIAMHMSTYVRPHRHGTNISESFHMIEGELDIILFRENGDIDQRVEMGDLQSGKSIIYRMNCNIWHMVIPKTKYVIFHETTTGPFEPINADFPEWAPLETDTVGISKLFKYINNHKILKDLV</sequence>
<dbReference type="CDD" id="cd07005">
    <property type="entry name" value="cupin_WbuC-like"/>
    <property type="match status" value="1"/>
</dbReference>
<feature type="domain" description="Cupin fold metalloprotein WbuC cupin" evidence="1">
    <location>
        <begin position="19"/>
        <end position="96"/>
    </location>
</feature>
<accession>A0A1W1HEV5</accession>
<name>A0A1W1HEV5_9BACT</name>
<dbReference type="SUPFAM" id="SSF51182">
    <property type="entry name" value="RmlC-like cupins"/>
    <property type="match status" value="1"/>
</dbReference>
<dbReference type="Proteomes" id="UP000191931">
    <property type="component" value="Unassembled WGS sequence"/>
</dbReference>
<proteinExistence type="predicted"/>
<dbReference type="NCBIfam" id="TIGR04366">
    <property type="entry name" value="cupin_WbuC"/>
    <property type="match status" value="1"/>
</dbReference>
<gene>
    <name evidence="2" type="ORF">MTBBW1_2520006</name>
</gene>
<dbReference type="OrthoDB" id="981227at2"/>
<dbReference type="AlphaFoldDB" id="A0A1W1HEV5"/>
<evidence type="ECO:0000313" key="3">
    <source>
        <dbReference type="Proteomes" id="UP000191931"/>
    </source>
</evidence>
<keyword evidence="3" id="KW-1185">Reference proteome</keyword>
<dbReference type="InterPro" id="IPR011051">
    <property type="entry name" value="RmlC_Cupin_sf"/>
</dbReference>
<dbReference type="STRING" id="1246637.MTBBW1_2520006"/>
<dbReference type="EMBL" id="FWEV01000171">
    <property type="protein sequence ID" value="SLM30905.1"/>
    <property type="molecule type" value="Genomic_DNA"/>
</dbReference>
<dbReference type="Pfam" id="PF19480">
    <property type="entry name" value="DUF6016"/>
    <property type="match status" value="1"/>
</dbReference>
<dbReference type="InterPro" id="IPR027565">
    <property type="entry name" value="Cupin_WbuC"/>
</dbReference>